<dbReference type="EMBL" id="GL945437">
    <property type="protein sequence ID" value="EGO22054.1"/>
    <property type="molecule type" value="Genomic_DNA"/>
</dbReference>
<dbReference type="Proteomes" id="UP000008064">
    <property type="component" value="Unassembled WGS sequence"/>
</dbReference>
<gene>
    <name evidence="1" type="ORF">SERLADRAFT_472339</name>
</gene>
<sequence length="97" mass="10295">MGSVVVAKTPLTQEGLDVLLGLGPATAKDPLKLPDGSSIKLLTSKGLIASLSSILRTEEDTIRLLHASVADFLTDPVRCTDARFFIGISIHNRILAL</sequence>
<dbReference type="GeneID" id="18820112"/>
<name>F8P3F4_SERL9</name>
<evidence type="ECO:0000313" key="1">
    <source>
        <dbReference type="EMBL" id="EGO22054.1"/>
    </source>
</evidence>
<dbReference type="KEGG" id="sla:SERLADRAFT_472339"/>
<protein>
    <submittedName>
        <fullName evidence="1">Uncharacterized protein</fullName>
    </submittedName>
</protein>
<dbReference type="OrthoDB" id="3262196at2759"/>
<organism>
    <name type="scientific">Serpula lacrymans var. lacrymans (strain S7.9)</name>
    <name type="common">Dry rot fungus</name>
    <dbReference type="NCBI Taxonomy" id="578457"/>
    <lineage>
        <taxon>Eukaryota</taxon>
        <taxon>Fungi</taxon>
        <taxon>Dikarya</taxon>
        <taxon>Basidiomycota</taxon>
        <taxon>Agaricomycotina</taxon>
        <taxon>Agaricomycetes</taxon>
        <taxon>Agaricomycetidae</taxon>
        <taxon>Boletales</taxon>
        <taxon>Coniophorineae</taxon>
        <taxon>Serpulaceae</taxon>
        <taxon>Serpula</taxon>
    </lineage>
</organism>
<reference evidence="1" key="1">
    <citation type="submission" date="2011-04" db="EMBL/GenBank/DDBJ databases">
        <title>Evolution of plant cell wall degrading machinery underlies the functional diversity of forest fungi.</title>
        <authorList>
            <consortium name="US DOE Joint Genome Institute (JGI-PGF)"/>
            <person name="Eastwood D.C."/>
            <person name="Floudas D."/>
            <person name="Binder M."/>
            <person name="Majcherczyk A."/>
            <person name="Schneider P."/>
            <person name="Aerts A."/>
            <person name="Asiegbu F.O."/>
            <person name="Baker S.E."/>
            <person name="Barry K."/>
            <person name="Bendiksby M."/>
            <person name="Blumentritt M."/>
            <person name="Coutinho P.M."/>
            <person name="Cullen D."/>
            <person name="Cullen D."/>
            <person name="Gathman A."/>
            <person name="Goodell B."/>
            <person name="Henrissat B."/>
            <person name="Ihrmark K."/>
            <person name="Kauserud H."/>
            <person name="Kohler A."/>
            <person name="LaButti K."/>
            <person name="Lapidus A."/>
            <person name="Lavin J.L."/>
            <person name="Lee Y.-H."/>
            <person name="Lindquist E."/>
            <person name="Lilly W."/>
            <person name="Lucas S."/>
            <person name="Morin E."/>
            <person name="Murat C."/>
            <person name="Oguiza J.A."/>
            <person name="Park J."/>
            <person name="Pisabarro A.G."/>
            <person name="Riley R."/>
            <person name="Rosling A."/>
            <person name="Salamov A."/>
            <person name="Schmidt O."/>
            <person name="Schmutz J."/>
            <person name="Skrede I."/>
            <person name="Stenlid J."/>
            <person name="Wiebenga A."/>
            <person name="Xie X."/>
            <person name="Kues U."/>
            <person name="Hibbett D.S."/>
            <person name="Hoffmeister D."/>
            <person name="Hogberg N."/>
            <person name="Martin F."/>
            <person name="Grigoriev I.V."/>
            <person name="Watkinson S.C."/>
        </authorList>
    </citation>
    <scope>NUCLEOTIDE SEQUENCE</scope>
    <source>
        <strain evidence="1">S7.9</strain>
    </source>
</reference>
<proteinExistence type="predicted"/>
<accession>F8P3F4</accession>
<dbReference type="RefSeq" id="XP_007320592.1">
    <property type="nucleotide sequence ID" value="XM_007320530.1"/>
</dbReference>
<dbReference type="HOGENOM" id="CLU_2347981_0_0_1"/>
<dbReference type="AlphaFoldDB" id="F8P3F4"/>